<dbReference type="KEGG" id="cfus:CYFUS_005439"/>
<name>A0A250J988_9BACT</name>
<proteinExistence type="predicted"/>
<evidence type="ECO:0000313" key="2">
    <source>
        <dbReference type="EMBL" id="ATB39991.1"/>
    </source>
</evidence>
<sequence length="415" mass="46011">MEQRFFDLWVDVYVPGRWYLAEPATSSGEEIEDPWMFSAGRPVAAPGPLRIPIFKPGKPLDIEFAGVGNTPVVNERVASVFREMAPNDVQLFPVEVEGQADPYYILNVTREIRCIDDAACEEVQYFTQDDVRSDLAGQYRSVMGLRIDTSKVGEARVFRLWGYYHPIIVDASIKEALERTGISGGRFVEVTGPKAVATGGNLLPETHKNPELLRQVESARKAAFRNLGELSEESITPIVPYGDTWPSARQAWRIIRRPNGWTLCVSDGLSDPFHGSTDPSCGYGLELAIETDEPVTDDGGWTLLLLRRVSDEVAQHEHLSKALLKGVLSMEVPGKDMPEPLVTRDERVGVLLGVEATTLPTSFPTPAGDVRLVTVKALLPKELAFLLERGKAELLRRLAESGEPHLSRSWRKPVV</sequence>
<dbReference type="Proteomes" id="UP000217257">
    <property type="component" value="Chromosome"/>
</dbReference>
<evidence type="ECO:0000313" key="3">
    <source>
        <dbReference type="Proteomes" id="UP000217257"/>
    </source>
</evidence>
<organism evidence="2 3">
    <name type="scientific">Cystobacter fuscus</name>
    <dbReference type="NCBI Taxonomy" id="43"/>
    <lineage>
        <taxon>Bacteria</taxon>
        <taxon>Pseudomonadati</taxon>
        <taxon>Myxococcota</taxon>
        <taxon>Myxococcia</taxon>
        <taxon>Myxococcales</taxon>
        <taxon>Cystobacterineae</taxon>
        <taxon>Archangiaceae</taxon>
        <taxon>Cystobacter</taxon>
    </lineage>
</organism>
<gene>
    <name evidence="2" type="ORF">CYFUS_005439</name>
</gene>
<evidence type="ECO:0000259" key="1">
    <source>
        <dbReference type="Pfam" id="PF07791"/>
    </source>
</evidence>
<dbReference type="Pfam" id="PF07791">
    <property type="entry name" value="Imm11"/>
    <property type="match status" value="1"/>
</dbReference>
<dbReference type="AlphaFoldDB" id="A0A250J988"/>
<reference evidence="2 3" key="1">
    <citation type="submission" date="2017-06" db="EMBL/GenBank/DDBJ databases">
        <title>Sequencing and comparative analysis of myxobacterial genomes.</title>
        <authorList>
            <person name="Rupp O."/>
            <person name="Goesmann A."/>
            <person name="Sogaard-Andersen L."/>
        </authorList>
    </citation>
    <scope>NUCLEOTIDE SEQUENCE [LARGE SCALE GENOMIC DNA]</scope>
    <source>
        <strain evidence="2 3">DSM 52655</strain>
    </source>
</reference>
<feature type="domain" description="Immunity MXAN-0049 protein" evidence="1">
    <location>
        <begin position="71"/>
        <end position="190"/>
    </location>
</feature>
<dbReference type="InterPro" id="IPR012433">
    <property type="entry name" value="Imm11"/>
</dbReference>
<accession>A0A250J988</accession>
<protein>
    <recommendedName>
        <fullName evidence="1">Immunity MXAN-0049 protein domain-containing protein</fullName>
    </recommendedName>
</protein>
<dbReference type="EMBL" id="CP022098">
    <property type="protein sequence ID" value="ATB39991.1"/>
    <property type="molecule type" value="Genomic_DNA"/>
</dbReference>
<dbReference type="RefSeq" id="WP_232536834.1">
    <property type="nucleotide sequence ID" value="NZ_CP022098.1"/>
</dbReference>